<reference evidence="2 3" key="1">
    <citation type="submission" date="2014-09" db="EMBL/GenBank/DDBJ databases">
        <authorList>
            <person name="Martin A.A."/>
        </authorList>
    </citation>
    <scope>NUCLEOTIDE SEQUENCE</scope>
    <source>
        <strain evidence="3">ED321</strain>
        <strain evidence="2">ED321 Heterogonic</strain>
    </source>
</reference>
<dbReference type="AlphaFoldDB" id="A0A090MX96"/>
<reference evidence="4" key="2">
    <citation type="submission" date="2020-12" db="UniProtKB">
        <authorList>
            <consortium name="WormBaseParasite"/>
        </authorList>
    </citation>
    <scope>IDENTIFICATION</scope>
</reference>
<gene>
    <name evidence="2 4 5" type="ORF">SRAE_1000330200</name>
</gene>
<evidence type="ECO:0000256" key="1">
    <source>
        <dbReference type="SAM" id="Phobius"/>
    </source>
</evidence>
<sequence>MASMNNIDGNILKDKRKSSFKNGKNNVKKVKNTNKECKPLMVEEKENIDNDKELNGKLLFIEFSWKFFDLVVISQIILSISFLLLGFLYFILGSTFSEVATLGLLSFYLFLPTIPAYKSLANANTYSGILAFCFIQIGEVLQNTFTLTSILYSNDVLEVKTIGRCYLVGIVVTYQILSIIIVTLCPFKKVKKETLKRLFGTSNENDLNCITGNHQKIV</sequence>
<dbReference type="GeneID" id="36377414"/>
<feature type="transmembrane region" description="Helical" evidence="1">
    <location>
        <begin position="129"/>
        <end position="154"/>
    </location>
</feature>
<evidence type="ECO:0000313" key="2">
    <source>
        <dbReference type="EMBL" id="CEF65049.1"/>
    </source>
</evidence>
<keyword evidence="1" id="KW-0812">Transmembrane</keyword>
<keyword evidence="1" id="KW-0472">Membrane</keyword>
<keyword evidence="1" id="KW-1133">Transmembrane helix</keyword>
<dbReference type="RefSeq" id="XP_024504250.1">
    <property type="nucleotide sequence ID" value="XM_024650477.1"/>
</dbReference>
<proteinExistence type="predicted"/>
<dbReference type="WormBase" id="SRAE_1000330200">
    <property type="protein sequence ID" value="SRP03765"/>
    <property type="gene ID" value="WBGene00259919"/>
</dbReference>
<keyword evidence="3" id="KW-1185">Reference proteome</keyword>
<dbReference type="CTD" id="36377414"/>
<dbReference type="WBParaSite" id="SRAE_1000330200.1">
    <property type="protein sequence ID" value="SRAE_1000330200.1"/>
    <property type="gene ID" value="WBGene00259919"/>
</dbReference>
<name>A0A090MX96_STRRB</name>
<feature type="transmembrane region" description="Helical" evidence="1">
    <location>
        <begin position="99"/>
        <end position="117"/>
    </location>
</feature>
<evidence type="ECO:0000313" key="3">
    <source>
        <dbReference type="Proteomes" id="UP000035682"/>
    </source>
</evidence>
<evidence type="ECO:0000313" key="5">
    <source>
        <dbReference type="WormBase" id="SRAE_1000330200"/>
    </source>
</evidence>
<evidence type="ECO:0000313" key="4">
    <source>
        <dbReference type="WBParaSite" id="SRAE_1000330200.1"/>
    </source>
</evidence>
<organism evidence="2">
    <name type="scientific">Strongyloides ratti</name>
    <name type="common">Parasitic roundworm</name>
    <dbReference type="NCBI Taxonomy" id="34506"/>
    <lineage>
        <taxon>Eukaryota</taxon>
        <taxon>Metazoa</taxon>
        <taxon>Ecdysozoa</taxon>
        <taxon>Nematoda</taxon>
        <taxon>Chromadorea</taxon>
        <taxon>Rhabditida</taxon>
        <taxon>Tylenchina</taxon>
        <taxon>Panagrolaimomorpha</taxon>
        <taxon>Strongyloidoidea</taxon>
        <taxon>Strongyloididae</taxon>
        <taxon>Strongyloides</taxon>
    </lineage>
</organism>
<feature type="transmembrane region" description="Helical" evidence="1">
    <location>
        <begin position="67"/>
        <end position="93"/>
    </location>
</feature>
<accession>A0A090MX96</accession>
<protein>
    <submittedName>
        <fullName evidence="2 4">Uncharacterized protein</fullName>
    </submittedName>
</protein>
<feature type="transmembrane region" description="Helical" evidence="1">
    <location>
        <begin position="166"/>
        <end position="187"/>
    </location>
</feature>
<dbReference type="EMBL" id="LN609528">
    <property type="protein sequence ID" value="CEF65049.1"/>
    <property type="molecule type" value="Genomic_DNA"/>
</dbReference>
<dbReference type="Proteomes" id="UP000035682">
    <property type="component" value="Unplaced"/>
</dbReference>